<feature type="chain" id="PRO_5018160889" evidence="1">
    <location>
        <begin position="24"/>
        <end position="94"/>
    </location>
</feature>
<feature type="signal peptide" evidence="1">
    <location>
        <begin position="1"/>
        <end position="23"/>
    </location>
</feature>
<dbReference type="PANTHER" id="PTHR38008">
    <property type="entry name" value="HEMOLYSIN-RELATED"/>
    <property type="match status" value="1"/>
</dbReference>
<evidence type="ECO:0000256" key="1">
    <source>
        <dbReference type="SAM" id="SignalP"/>
    </source>
</evidence>
<dbReference type="OrthoDB" id="148878at2"/>
<gene>
    <name evidence="2" type="ORF">BBB56_10410</name>
</gene>
<dbReference type="RefSeq" id="WP_123800879.1">
    <property type="nucleotide sequence ID" value="NZ_RMVG01000006.1"/>
</dbReference>
<dbReference type="InterPro" id="IPR005590">
    <property type="entry name" value="DUF333"/>
</dbReference>
<dbReference type="AlphaFoldDB" id="A0A3N4NXZ5"/>
<dbReference type="Proteomes" id="UP000281332">
    <property type="component" value="Unassembled WGS sequence"/>
</dbReference>
<sequence>MKINSMVLPATLMLAGLQLSACAQQASHPQRLNMHNPAADWCVQSGGQLTQVQTDKGVTAYCTLPSGERIEEWALFRRDHPAAGSQNEFRPQKE</sequence>
<proteinExistence type="predicted"/>
<protein>
    <submittedName>
        <fullName evidence="2">DUF333 domain-containing protein</fullName>
    </submittedName>
</protein>
<dbReference type="PANTHER" id="PTHR38008:SF2">
    <property type="entry name" value="HEMOLYSIN"/>
    <property type="match status" value="1"/>
</dbReference>
<dbReference type="Pfam" id="PF03891">
    <property type="entry name" value="DUF333"/>
    <property type="match status" value="1"/>
</dbReference>
<evidence type="ECO:0000313" key="2">
    <source>
        <dbReference type="EMBL" id="RPE01272.1"/>
    </source>
</evidence>
<accession>A0A3N4NXZ5</accession>
<organism evidence="2 3">
    <name type="scientific">Candidatus Pantoea deserta</name>
    <dbReference type="NCBI Taxonomy" id="1869313"/>
    <lineage>
        <taxon>Bacteria</taxon>
        <taxon>Pseudomonadati</taxon>
        <taxon>Pseudomonadota</taxon>
        <taxon>Gammaproteobacteria</taxon>
        <taxon>Enterobacterales</taxon>
        <taxon>Erwiniaceae</taxon>
        <taxon>Pantoea</taxon>
    </lineage>
</organism>
<name>A0A3N4NXZ5_9GAMM</name>
<keyword evidence="1" id="KW-0732">Signal</keyword>
<dbReference type="EMBL" id="RMVG01000006">
    <property type="protein sequence ID" value="RPE01272.1"/>
    <property type="molecule type" value="Genomic_DNA"/>
</dbReference>
<reference evidence="2 3" key="1">
    <citation type="submission" date="2018-11" db="EMBL/GenBank/DDBJ databases">
        <title>Whole genome sequencing of Pantoea sp. RIT388.</title>
        <authorList>
            <person name="Gan H.M."/>
            <person name="Hudson A.O."/>
        </authorList>
    </citation>
    <scope>NUCLEOTIDE SEQUENCE [LARGE SCALE GENOMIC DNA]</scope>
    <source>
        <strain evidence="2 3">RIT388</strain>
    </source>
</reference>
<keyword evidence="3" id="KW-1185">Reference proteome</keyword>
<evidence type="ECO:0000313" key="3">
    <source>
        <dbReference type="Proteomes" id="UP000281332"/>
    </source>
</evidence>
<comment type="caution">
    <text evidence="2">The sequence shown here is derived from an EMBL/GenBank/DDBJ whole genome shotgun (WGS) entry which is preliminary data.</text>
</comment>